<dbReference type="PANTHER" id="PTHR10013">
    <property type="entry name" value="GENERAL VESICULAR TRANSPORT FACTOR P115"/>
    <property type="match status" value="1"/>
</dbReference>
<dbReference type="GO" id="GO:0000139">
    <property type="term" value="C:Golgi membrane"/>
    <property type="evidence" value="ECO:0007669"/>
    <property type="project" value="InterPro"/>
</dbReference>
<feature type="domain" description="Vesicle tethering protein Uso1/P115-like head" evidence="6">
    <location>
        <begin position="341"/>
        <end position="665"/>
    </location>
</feature>
<evidence type="ECO:0000256" key="4">
    <source>
        <dbReference type="SAM" id="Coils"/>
    </source>
</evidence>
<dbReference type="GO" id="GO:0012507">
    <property type="term" value="C:ER to Golgi transport vesicle membrane"/>
    <property type="evidence" value="ECO:0007669"/>
    <property type="project" value="TreeGrafter"/>
</dbReference>
<evidence type="ECO:0000256" key="2">
    <source>
        <dbReference type="ARBA" id="ARBA00023034"/>
    </source>
</evidence>
<dbReference type="InterPro" id="IPR016024">
    <property type="entry name" value="ARM-type_fold"/>
</dbReference>
<dbReference type="PANTHER" id="PTHR10013:SF0">
    <property type="entry name" value="GENERAL VESICULAR TRANSPORT FACTOR P115"/>
    <property type="match status" value="1"/>
</dbReference>
<evidence type="ECO:0000259" key="6">
    <source>
        <dbReference type="Pfam" id="PF04869"/>
    </source>
</evidence>
<dbReference type="Pfam" id="PF04871">
    <property type="entry name" value="Uso1_p115_C"/>
    <property type="match status" value="1"/>
</dbReference>
<dbReference type="STRING" id="1220924.W2RXL3"/>
<feature type="region of interest" description="Disordered" evidence="5">
    <location>
        <begin position="359"/>
        <end position="383"/>
    </location>
</feature>
<keyword evidence="9" id="KW-1185">Reference proteome</keyword>
<evidence type="ECO:0008006" key="10">
    <source>
        <dbReference type="Google" id="ProtNLM"/>
    </source>
</evidence>
<protein>
    <recommendedName>
        <fullName evidence="10">Vesicle tethering protein Uso1/P115-like head domain-containing protein</fullName>
    </recommendedName>
</protein>
<dbReference type="RefSeq" id="XP_008715569.1">
    <property type="nucleotide sequence ID" value="XM_008717347.1"/>
</dbReference>
<dbReference type="InterPro" id="IPR024095">
    <property type="entry name" value="Vesicle_P115"/>
</dbReference>
<evidence type="ECO:0000313" key="9">
    <source>
        <dbReference type="Proteomes" id="UP000030752"/>
    </source>
</evidence>
<dbReference type="eggNOG" id="KOG0946">
    <property type="taxonomic scope" value="Eukaryota"/>
</dbReference>
<evidence type="ECO:0000313" key="8">
    <source>
        <dbReference type="EMBL" id="ETN41060.1"/>
    </source>
</evidence>
<sequence>MLRILESQAPARQTATDTIQTLSARLQSATLLEDRRAAIQGLRSFAKLYPASVASGGLRDLVACLRRDADDLDTIKIVLETLLGLFEPDAKADEASDEITVWLADEFALKQDNVTALLDLLENHELYPRLYSLQILSHVCSARPERTQEAVFAAPLGVSRVVAILDDKREMIRNEALLLLVSLTPSSTELQKVVAFEDAFGRIFNVIETEGGLTHGATTVQDCLALLGNLLKLNTSNQSYFREIGGVARLAKLLADALAEENGPEGVTEWIKPQRDINVWGLLTVIQLFLPKGAPGTSINQQAFWQSNVLSRILQLAFHVSFSVGIRAKALETCGDIIRSNSGLQERFGDLPVQIPSRSEAPVTNGHSIPAPGGKINEKPPSKPKQVLEEVNVIEALLELSLEPAPLSMFDVRLAASNCVQAFIEGHNGIREHVLRRAIEGHRSGEDVIPNILTVLLEPPAARSTSDPYQQWMAAVILMHLLFDNPDAKSLALKVAEGDADNGEEVVTFVQSVASNIIAGVQHVEDERALLGCLMLLCTWLFEDPDAVNDLLGEGTNVQGLIAAVKVSNTSMPLVSSLCALLIGISYEFSTKDSPVPRASLHSLLNTNLGRETYVDRMTRLRENPFVRDFEVLPQSSNGGLPDVFFDKAFVDFLKDNFSRLLRTIDRDPGFEVSVLSNGVQKGISRDLVDSLRADVEEQKRLLETANNELLQLRRKLEDEELEHRRTRESSTVDLNRIKQINQSLQNNHEDESARMKQDHARELNSMKKSHDEDLNRRRIDHSAAMDAAQRQRDQERQKFVQEAKEQEQRSNQARDKLIKEHKQALEQAAKNFDSAANDHRKEIDDLQLRLKQARDGNEAEIADLKGQVDELKKQLAKAEKNHLQDLQTANDEHTAKLSAMEGRLKRAEQREKEASAELKTLSKKVEEVEESRKAAQTELDDLLVVFGDLEVKRKADKAKLKELGQEVSEDEDEEDEEEAAEDSDVD</sequence>
<dbReference type="InterPro" id="IPR006955">
    <property type="entry name" value="Uso1_p115_C"/>
</dbReference>
<dbReference type="GO" id="GO:0006888">
    <property type="term" value="P:endoplasmic reticulum to Golgi vesicle-mediated transport"/>
    <property type="evidence" value="ECO:0007669"/>
    <property type="project" value="TreeGrafter"/>
</dbReference>
<dbReference type="SUPFAM" id="SSF48371">
    <property type="entry name" value="ARM repeat"/>
    <property type="match status" value="1"/>
</dbReference>
<accession>W2RXL3</accession>
<feature type="region of interest" description="Disordered" evidence="5">
    <location>
        <begin position="785"/>
        <end position="815"/>
    </location>
</feature>
<dbReference type="Pfam" id="PF04869">
    <property type="entry name" value="Uso1_p115_head"/>
    <property type="match status" value="1"/>
</dbReference>
<evidence type="ECO:0000256" key="1">
    <source>
        <dbReference type="ARBA" id="ARBA00004555"/>
    </source>
</evidence>
<keyword evidence="2" id="KW-0333">Golgi apparatus</keyword>
<dbReference type="HOGENOM" id="CLU_006318_4_0_1"/>
<dbReference type="GO" id="GO:0006886">
    <property type="term" value="P:intracellular protein transport"/>
    <property type="evidence" value="ECO:0007669"/>
    <property type="project" value="InterPro"/>
</dbReference>
<feature type="region of interest" description="Disordered" evidence="5">
    <location>
        <begin position="902"/>
        <end position="935"/>
    </location>
</feature>
<dbReference type="GO" id="GO:0005783">
    <property type="term" value="C:endoplasmic reticulum"/>
    <property type="evidence" value="ECO:0007669"/>
    <property type="project" value="TreeGrafter"/>
</dbReference>
<dbReference type="InParanoid" id="W2RXL3"/>
<feature type="compositionally biased region" description="Basic and acidic residues" evidence="5">
    <location>
        <begin position="903"/>
        <end position="917"/>
    </location>
</feature>
<name>W2RXL3_CYPE1</name>
<dbReference type="OrthoDB" id="198977at2759"/>
<dbReference type="InterPro" id="IPR011989">
    <property type="entry name" value="ARM-like"/>
</dbReference>
<feature type="domain" description="Uso1/p115-like vesicle tethering protein C-terminal" evidence="7">
    <location>
        <begin position="863"/>
        <end position="982"/>
    </location>
</feature>
<evidence type="ECO:0000256" key="3">
    <source>
        <dbReference type="ARBA" id="ARBA00023054"/>
    </source>
</evidence>
<organism evidence="8 9">
    <name type="scientific">Cyphellophora europaea (strain CBS 101466)</name>
    <name type="common">Phialophora europaea</name>
    <dbReference type="NCBI Taxonomy" id="1220924"/>
    <lineage>
        <taxon>Eukaryota</taxon>
        <taxon>Fungi</taxon>
        <taxon>Dikarya</taxon>
        <taxon>Ascomycota</taxon>
        <taxon>Pezizomycotina</taxon>
        <taxon>Eurotiomycetes</taxon>
        <taxon>Chaetothyriomycetidae</taxon>
        <taxon>Chaetothyriales</taxon>
        <taxon>Cyphellophoraceae</taxon>
        <taxon>Cyphellophora</taxon>
    </lineage>
</organism>
<dbReference type="FunFam" id="1.25.10.10:FF:000296">
    <property type="entry name" value="Related to transport protein USO1"/>
    <property type="match status" value="1"/>
</dbReference>
<proteinExistence type="predicted"/>
<dbReference type="VEuPathDB" id="FungiDB:HMPREF1541_02995"/>
<dbReference type="Proteomes" id="UP000030752">
    <property type="component" value="Unassembled WGS sequence"/>
</dbReference>
<dbReference type="GeneID" id="19970334"/>
<feature type="compositionally biased region" description="Acidic residues" evidence="5">
    <location>
        <begin position="968"/>
        <end position="987"/>
    </location>
</feature>
<dbReference type="AlphaFoldDB" id="W2RXL3"/>
<dbReference type="Gene3D" id="1.25.10.10">
    <property type="entry name" value="Leucine-rich Repeat Variant"/>
    <property type="match status" value="1"/>
</dbReference>
<feature type="coiled-coil region" evidence="4">
    <location>
        <begin position="689"/>
        <end position="755"/>
    </location>
</feature>
<feature type="region of interest" description="Disordered" evidence="5">
    <location>
        <begin position="958"/>
        <end position="987"/>
    </location>
</feature>
<evidence type="ECO:0000259" key="7">
    <source>
        <dbReference type="Pfam" id="PF04871"/>
    </source>
</evidence>
<evidence type="ECO:0000256" key="5">
    <source>
        <dbReference type="SAM" id="MobiDB-lite"/>
    </source>
</evidence>
<dbReference type="GO" id="GO:0048280">
    <property type="term" value="P:vesicle fusion with Golgi apparatus"/>
    <property type="evidence" value="ECO:0007669"/>
    <property type="project" value="InterPro"/>
</dbReference>
<dbReference type="EMBL" id="KB822719">
    <property type="protein sequence ID" value="ETN41060.1"/>
    <property type="molecule type" value="Genomic_DNA"/>
</dbReference>
<dbReference type="InterPro" id="IPR006953">
    <property type="entry name" value="Vesicle_Uso1_P115_head"/>
</dbReference>
<feature type="compositionally biased region" description="Basic and acidic residues" evidence="5">
    <location>
        <begin position="924"/>
        <end position="935"/>
    </location>
</feature>
<gene>
    <name evidence="8" type="ORF">HMPREF1541_02995</name>
</gene>
<keyword evidence="3 4" id="KW-0175">Coiled coil</keyword>
<dbReference type="GO" id="GO:0005795">
    <property type="term" value="C:Golgi stack"/>
    <property type="evidence" value="ECO:0007669"/>
    <property type="project" value="TreeGrafter"/>
</dbReference>
<reference evidence="8 9" key="1">
    <citation type="submission" date="2013-03" db="EMBL/GenBank/DDBJ databases">
        <title>The Genome Sequence of Phialophora europaea CBS 101466.</title>
        <authorList>
            <consortium name="The Broad Institute Genomics Platform"/>
            <person name="Cuomo C."/>
            <person name="de Hoog S."/>
            <person name="Gorbushina A."/>
            <person name="Walker B."/>
            <person name="Young S.K."/>
            <person name="Zeng Q."/>
            <person name="Gargeya S."/>
            <person name="Fitzgerald M."/>
            <person name="Haas B."/>
            <person name="Abouelleil A."/>
            <person name="Allen A.W."/>
            <person name="Alvarado L."/>
            <person name="Arachchi H.M."/>
            <person name="Berlin A.M."/>
            <person name="Chapman S.B."/>
            <person name="Gainer-Dewar J."/>
            <person name="Goldberg J."/>
            <person name="Griggs A."/>
            <person name="Gujja S."/>
            <person name="Hansen M."/>
            <person name="Howarth C."/>
            <person name="Imamovic A."/>
            <person name="Ireland A."/>
            <person name="Larimer J."/>
            <person name="McCowan C."/>
            <person name="Murphy C."/>
            <person name="Pearson M."/>
            <person name="Poon T.W."/>
            <person name="Priest M."/>
            <person name="Roberts A."/>
            <person name="Saif S."/>
            <person name="Shea T."/>
            <person name="Sisk P."/>
            <person name="Sykes S."/>
            <person name="Wortman J."/>
            <person name="Nusbaum C."/>
            <person name="Birren B."/>
        </authorList>
    </citation>
    <scope>NUCLEOTIDE SEQUENCE [LARGE SCALE GENOMIC DNA]</scope>
    <source>
        <strain evidence="8 9">CBS 101466</strain>
    </source>
</reference>
<comment type="subcellular location">
    <subcellularLocation>
        <location evidence="1">Golgi apparatus</location>
    </subcellularLocation>
</comment>
<dbReference type="GO" id="GO:0048211">
    <property type="term" value="P:Golgi vesicle docking"/>
    <property type="evidence" value="ECO:0007669"/>
    <property type="project" value="TreeGrafter"/>
</dbReference>